<evidence type="ECO:0000256" key="5">
    <source>
        <dbReference type="ARBA" id="ARBA00023136"/>
    </source>
</evidence>
<keyword evidence="2" id="KW-1003">Cell membrane</keyword>
<evidence type="ECO:0000256" key="4">
    <source>
        <dbReference type="ARBA" id="ARBA00022989"/>
    </source>
</evidence>
<keyword evidence="4 6" id="KW-1133">Transmembrane helix</keyword>
<feature type="transmembrane region" description="Helical" evidence="6">
    <location>
        <begin position="6"/>
        <end position="31"/>
    </location>
</feature>
<dbReference type="PANTHER" id="PTHR30086:SF20">
    <property type="entry name" value="ARGININE EXPORTER PROTEIN ARGO-RELATED"/>
    <property type="match status" value="1"/>
</dbReference>
<feature type="transmembrane region" description="Helical" evidence="6">
    <location>
        <begin position="113"/>
        <end position="143"/>
    </location>
</feature>
<gene>
    <name evidence="7" type="ORF">FK004_06845</name>
</gene>
<organism evidence="7 8">
    <name type="scientific">Flavobacterium kingsejongi</name>
    <dbReference type="NCBI Taxonomy" id="1678728"/>
    <lineage>
        <taxon>Bacteria</taxon>
        <taxon>Pseudomonadati</taxon>
        <taxon>Bacteroidota</taxon>
        <taxon>Flavobacteriia</taxon>
        <taxon>Flavobacteriales</taxon>
        <taxon>Flavobacteriaceae</taxon>
        <taxon>Flavobacterium</taxon>
    </lineage>
</organism>
<dbReference type="EMBL" id="CP020919">
    <property type="protein sequence ID" value="AWG24966.1"/>
    <property type="molecule type" value="Genomic_DNA"/>
</dbReference>
<dbReference type="InterPro" id="IPR001123">
    <property type="entry name" value="LeuE-type"/>
</dbReference>
<name>A0A2S1LMX0_9FLAO</name>
<dbReference type="AlphaFoldDB" id="A0A2S1LMX0"/>
<accession>A0A2S1LMX0</accession>
<evidence type="ECO:0000256" key="2">
    <source>
        <dbReference type="ARBA" id="ARBA00022475"/>
    </source>
</evidence>
<feature type="transmembrane region" description="Helical" evidence="6">
    <location>
        <begin position="149"/>
        <end position="173"/>
    </location>
</feature>
<evidence type="ECO:0000256" key="6">
    <source>
        <dbReference type="SAM" id="Phobius"/>
    </source>
</evidence>
<dbReference type="Proteomes" id="UP000244677">
    <property type="component" value="Chromosome"/>
</dbReference>
<dbReference type="PANTHER" id="PTHR30086">
    <property type="entry name" value="ARGININE EXPORTER PROTEIN ARGO"/>
    <property type="match status" value="1"/>
</dbReference>
<evidence type="ECO:0000256" key="1">
    <source>
        <dbReference type="ARBA" id="ARBA00004651"/>
    </source>
</evidence>
<sequence length="209" mass="23761">MIILLPLLLGFIISFVGTMLPGLINMTAAKISLREGRTKAKNFAFGATVVVFLQTYIAVGFSKFINERPHVIALLQEVGLGIFVALTLYFLFFAKKPKVKDKELKNKSKTGRFFFGMLLSALNFFPIPYYVFVSITLSTYGIFLFERLFLLLFVLGVVCGSYTVFYLYIFFFHRIQGKADFFMKNINYFIGSVTGLISILTLIKVLRNL</sequence>
<dbReference type="RefSeq" id="WP_108736588.1">
    <property type="nucleotide sequence ID" value="NZ_CP020919.1"/>
</dbReference>
<evidence type="ECO:0000313" key="8">
    <source>
        <dbReference type="Proteomes" id="UP000244677"/>
    </source>
</evidence>
<comment type="subcellular location">
    <subcellularLocation>
        <location evidence="1">Cell membrane</location>
        <topology evidence="1">Multi-pass membrane protein</topology>
    </subcellularLocation>
</comment>
<dbReference type="GO" id="GO:0015171">
    <property type="term" value="F:amino acid transmembrane transporter activity"/>
    <property type="evidence" value="ECO:0007669"/>
    <property type="project" value="TreeGrafter"/>
</dbReference>
<dbReference type="GO" id="GO:0005886">
    <property type="term" value="C:plasma membrane"/>
    <property type="evidence" value="ECO:0007669"/>
    <property type="project" value="UniProtKB-SubCell"/>
</dbReference>
<keyword evidence="5 6" id="KW-0472">Membrane</keyword>
<dbReference type="KEGG" id="fki:FK004_06845"/>
<dbReference type="Pfam" id="PF01810">
    <property type="entry name" value="LysE"/>
    <property type="match status" value="1"/>
</dbReference>
<evidence type="ECO:0000256" key="3">
    <source>
        <dbReference type="ARBA" id="ARBA00022692"/>
    </source>
</evidence>
<protein>
    <submittedName>
        <fullName evidence="7">Lysine transporter LysE</fullName>
    </submittedName>
</protein>
<reference evidence="7 8" key="1">
    <citation type="submission" date="2017-04" db="EMBL/GenBank/DDBJ databases">
        <title>Complete genome sequence of Flavobacterium kingsejong AJ004.</title>
        <authorList>
            <person name="Lee P.C."/>
        </authorList>
    </citation>
    <scope>NUCLEOTIDE SEQUENCE [LARGE SCALE GENOMIC DNA]</scope>
    <source>
        <strain evidence="7 8">AJ004</strain>
    </source>
</reference>
<feature type="transmembrane region" description="Helical" evidence="6">
    <location>
        <begin position="185"/>
        <end position="206"/>
    </location>
</feature>
<feature type="transmembrane region" description="Helical" evidence="6">
    <location>
        <begin position="43"/>
        <end position="65"/>
    </location>
</feature>
<keyword evidence="8" id="KW-1185">Reference proteome</keyword>
<dbReference type="OrthoDB" id="1451945at2"/>
<keyword evidence="3 6" id="KW-0812">Transmembrane</keyword>
<feature type="transmembrane region" description="Helical" evidence="6">
    <location>
        <begin position="71"/>
        <end position="92"/>
    </location>
</feature>
<proteinExistence type="predicted"/>
<evidence type="ECO:0000313" key="7">
    <source>
        <dbReference type="EMBL" id="AWG24966.1"/>
    </source>
</evidence>